<keyword evidence="5" id="KW-1185">Reference proteome</keyword>
<evidence type="ECO:0000256" key="1">
    <source>
        <dbReference type="SAM" id="MobiDB-lite"/>
    </source>
</evidence>
<evidence type="ECO:0000313" key="4">
    <source>
        <dbReference type="EMBL" id="MBU7596237.1"/>
    </source>
</evidence>
<feature type="compositionally biased region" description="Pro residues" evidence="1">
    <location>
        <begin position="7"/>
        <end position="16"/>
    </location>
</feature>
<gene>
    <name evidence="4" type="ORF">JGS22_000940</name>
</gene>
<organism evidence="4 5">
    <name type="scientific">Streptomyces tardus</name>
    <dbReference type="NCBI Taxonomy" id="2780544"/>
    <lineage>
        <taxon>Bacteria</taxon>
        <taxon>Bacillati</taxon>
        <taxon>Actinomycetota</taxon>
        <taxon>Actinomycetes</taxon>
        <taxon>Kitasatosporales</taxon>
        <taxon>Streptomycetaceae</taxon>
        <taxon>Streptomyces</taxon>
    </lineage>
</organism>
<dbReference type="RefSeq" id="WP_211038724.1">
    <property type="nucleotide sequence ID" value="NZ_JAELVF020000001.1"/>
</dbReference>
<dbReference type="EMBL" id="JAELVF020000001">
    <property type="protein sequence ID" value="MBU7596237.1"/>
    <property type="molecule type" value="Genomic_DNA"/>
</dbReference>
<name>A0A949JA32_9ACTN</name>
<accession>A0A949JA32</accession>
<dbReference type="Pfam" id="PF14581">
    <property type="entry name" value="SseB_C"/>
    <property type="match status" value="1"/>
</dbReference>
<dbReference type="Proteomes" id="UP000694501">
    <property type="component" value="Unassembled WGS sequence"/>
</dbReference>
<feature type="domain" description="SseB protein N-terminal" evidence="2">
    <location>
        <begin position="29"/>
        <end position="138"/>
    </location>
</feature>
<comment type="caution">
    <text evidence="4">The sequence shown here is derived from an EMBL/GenBank/DDBJ whole genome shotgun (WGS) entry which is preliminary data.</text>
</comment>
<evidence type="ECO:0000259" key="2">
    <source>
        <dbReference type="Pfam" id="PF07179"/>
    </source>
</evidence>
<dbReference type="Pfam" id="PF07179">
    <property type="entry name" value="SseB"/>
    <property type="match status" value="1"/>
</dbReference>
<dbReference type="InterPro" id="IPR009839">
    <property type="entry name" value="SseB_N"/>
</dbReference>
<protein>
    <submittedName>
        <fullName evidence="4">Enhanced serine sensitivity protein SseB</fullName>
    </submittedName>
</protein>
<dbReference type="InterPro" id="IPR027945">
    <property type="entry name" value="SseB_C"/>
</dbReference>
<evidence type="ECO:0000313" key="5">
    <source>
        <dbReference type="Proteomes" id="UP000694501"/>
    </source>
</evidence>
<dbReference type="AlphaFoldDB" id="A0A949JA32"/>
<feature type="region of interest" description="Disordered" evidence="1">
    <location>
        <begin position="1"/>
        <end position="28"/>
    </location>
</feature>
<sequence>MTASPQPAQPHQPHPVGPGHGGGWPGNELEETLAAALGSAHAGGRLLEVLGRSSFWVPLPEGGGPESENLELPTVELDGKPYVPVYSSLQQFQACVRMDMPCAVVPAREFARGLPPRLGVAVNPEGAVGVPLPPEAVAELCKEGGGDVLTGARGGARVRLFEPDWQDDPVDFLSAAGREFAGVAQVRTARRGLASVEGEAPALFVGVELDHLEPGVRQQAHDALARALNLHQINWTVQLVLLDAAHDPVVDWMRQCVRPFYVRAD</sequence>
<reference evidence="4" key="1">
    <citation type="submission" date="2021-06" db="EMBL/GenBank/DDBJ databases">
        <title>Sequencing of actinobacteria type strains.</title>
        <authorList>
            <person name="Nguyen G.-S."/>
            <person name="Wentzel A."/>
        </authorList>
    </citation>
    <scope>NUCLEOTIDE SEQUENCE</scope>
    <source>
        <strain evidence="4">P38-E01</strain>
    </source>
</reference>
<proteinExistence type="predicted"/>
<evidence type="ECO:0000259" key="3">
    <source>
        <dbReference type="Pfam" id="PF14581"/>
    </source>
</evidence>
<feature type="domain" description="SseB protein C-terminal" evidence="3">
    <location>
        <begin position="154"/>
        <end position="263"/>
    </location>
</feature>